<feature type="binding site" evidence="9">
    <location>
        <position position="174"/>
    </location>
    <ligand>
        <name>1-deoxy-D-xylulose 5-phosphate</name>
        <dbReference type="ChEBI" id="CHEBI:57792"/>
    </ligand>
</feature>
<evidence type="ECO:0000256" key="9">
    <source>
        <dbReference type="HAMAP-Rule" id="MF_00183"/>
    </source>
</evidence>
<evidence type="ECO:0000256" key="3">
    <source>
        <dbReference type="ARBA" id="ARBA00022723"/>
    </source>
</evidence>
<evidence type="ECO:0000256" key="5">
    <source>
        <dbReference type="ARBA" id="ARBA00023002"/>
    </source>
</evidence>
<dbReference type="STRING" id="565045.NOR51B_2933"/>
<dbReference type="SUPFAM" id="SSF51735">
    <property type="entry name" value="NAD(P)-binding Rossmann-fold domains"/>
    <property type="match status" value="1"/>
</dbReference>
<feature type="domain" description="1-deoxy-D-xylulose 5-phosphate reductoisomerase N-terminal" evidence="10">
    <location>
        <begin position="1"/>
        <end position="125"/>
    </location>
</feature>
<feature type="binding site" evidence="9">
    <location>
        <position position="219"/>
    </location>
    <ligand>
        <name>1-deoxy-D-xylulose 5-phosphate</name>
        <dbReference type="ChEBI" id="CHEBI:57792"/>
    </ligand>
</feature>
<evidence type="ECO:0000313" key="13">
    <source>
        <dbReference type="EMBL" id="EED36980.1"/>
    </source>
</evidence>
<evidence type="ECO:0000256" key="4">
    <source>
        <dbReference type="ARBA" id="ARBA00022857"/>
    </source>
</evidence>
<dbReference type="UniPathway" id="UPA00056">
    <property type="reaction ID" value="UER00092"/>
</dbReference>
<evidence type="ECO:0000313" key="14">
    <source>
        <dbReference type="Proteomes" id="UP000004699"/>
    </source>
</evidence>
<comment type="caution">
    <text evidence="9">Lacks conserved residue(s) required for the propagation of feature annotation.</text>
</comment>
<sequence length="394" mass="41926">MGATGSIGSSTLDVLGRHPDRYRLYAVTANTSVEAMIGICTQYEPRFAVMADSDSASRLQTALHGVSDTTVYAGIEAMVTLCADPEVDSVMAAIVGFSGLRPALAAARAGKRLLLANKEALVAAGAVFMRAVRDGGAALLPIDSEHNAMFQCLPADPLARTNVQSVEKILLTASGGPFRGWSREQLTSVTPDQACAHPNWSMGRKISVDSATLMNKGLELAEACWLFDRSPEQIEVVVHPQSVIHSLIRYRDGSVLAQLGNPDMRTPIAYGLSWPDRIDAGVQSLDLVSVGQLDFEAPDTSAFPCLRLAQEAIKVPGGMCVLNAANEVAVSSFLEGGIRFTDIDRVIEVCLEAITADEPDSLDAVEVLNGRARDAASDVVGEMLARTDRRAAGR</sequence>
<feature type="domain" description="1-deoxy-D-xylulose 5-phosphate reductoisomerase C-terminal" evidence="11">
    <location>
        <begin position="139"/>
        <end position="227"/>
    </location>
</feature>
<dbReference type="HOGENOM" id="CLU_035714_4_0_6"/>
<feature type="binding site" evidence="9">
    <location>
        <position position="145"/>
    </location>
    <ligand>
        <name>Mn(2+)</name>
        <dbReference type="ChEBI" id="CHEBI:29035"/>
    </ligand>
</feature>
<dbReference type="Gene3D" id="1.10.1740.10">
    <property type="match status" value="1"/>
</dbReference>
<feature type="binding site" evidence="9">
    <location>
        <position position="119"/>
    </location>
    <ligand>
        <name>NADPH</name>
        <dbReference type="ChEBI" id="CHEBI:57783"/>
    </ligand>
</feature>
<dbReference type="InterPro" id="IPR013644">
    <property type="entry name" value="DXP_reductoisomerase_C"/>
</dbReference>
<keyword evidence="9" id="KW-0460">Magnesium</keyword>
<comment type="similarity">
    <text evidence="2 9">Belongs to the DXR family.</text>
</comment>
<dbReference type="InterPro" id="IPR013512">
    <property type="entry name" value="DXP_reductoisomerase_N"/>
</dbReference>
<dbReference type="SUPFAM" id="SSF69055">
    <property type="entry name" value="1-deoxy-D-xylulose-5-phosphate reductoisomerase, C-terminal domain"/>
    <property type="match status" value="1"/>
</dbReference>
<feature type="binding site" evidence="9">
    <location>
        <position position="144"/>
    </location>
    <ligand>
        <name>1-deoxy-D-xylulose 5-phosphate</name>
        <dbReference type="ChEBI" id="CHEBI:57792"/>
    </ligand>
</feature>
<organism evidence="13 14">
    <name type="scientific">Luminiphilus syltensis NOR5-1B</name>
    <dbReference type="NCBI Taxonomy" id="565045"/>
    <lineage>
        <taxon>Bacteria</taxon>
        <taxon>Pseudomonadati</taxon>
        <taxon>Pseudomonadota</taxon>
        <taxon>Gammaproteobacteria</taxon>
        <taxon>Cellvibrionales</taxon>
        <taxon>Halieaceae</taxon>
        <taxon>Luminiphilus</taxon>
    </lineage>
</organism>
<dbReference type="FunFam" id="3.40.50.720:FF:000045">
    <property type="entry name" value="1-deoxy-D-xylulose 5-phosphate reductoisomerase"/>
    <property type="match status" value="1"/>
</dbReference>
<dbReference type="GO" id="GO:0051484">
    <property type="term" value="P:isopentenyl diphosphate biosynthetic process, methylerythritol 4-phosphate pathway involved in terpenoid biosynthetic process"/>
    <property type="evidence" value="ECO:0007669"/>
    <property type="project" value="UniProtKB-ARBA"/>
</dbReference>
<dbReference type="InterPro" id="IPR026877">
    <property type="entry name" value="DXPR_C"/>
</dbReference>
<comment type="cofactor">
    <cofactor evidence="9">
        <name>Mg(2+)</name>
        <dbReference type="ChEBI" id="CHEBI:18420"/>
    </cofactor>
    <cofactor evidence="9">
        <name>Mn(2+)</name>
        <dbReference type="ChEBI" id="CHEBI:29035"/>
    </cofactor>
</comment>
<proteinExistence type="inferred from homology"/>
<evidence type="ECO:0000259" key="11">
    <source>
        <dbReference type="Pfam" id="PF08436"/>
    </source>
</evidence>
<dbReference type="EMBL" id="DS999411">
    <property type="protein sequence ID" value="EED36980.1"/>
    <property type="molecule type" value="Genomic_DNA"/>
</dbReference>
<keyword evidence="7 9" id="KW-0414">Isoprene biosynthesis</keyword>
<dbReference type="PANTHER" id="PTHR30525">
    <property type="entry name" value="1-DEOXY-D-XYLULOSE 5-PHOSPHATE REDUCTOISOMERASE"/>
    <property type="match status" value="1"/>
</dbReference>
<name>B8KY95_9GAMM</name>
<feature type="binding site" evidence="9">
    <location>
        <position position="118"/>
    </location>
    <ligand>
        <name>1-deoxy-D-xylulose 5-phosphate</name>
        <dbReference type="ChEBI" id="CHEBI:57792"/>
    </ligand>
</feature>
<keyword evidence="13" id="KW-0413">Isomerase</keyword>
<feature type="binding site" evidence="9">
    <location>
        <position position="210"/>
    </location>
    <ligand>
        <name>1-deoxy-D-xylulose 5-phosphate</name>
        <dbReference type="ChEBI" id="CHEBI:57792"/>
    </ligand>
</feature>
<dbReference type="Pfam" id="PF13288">
    <property type="entry name" value="DXPR_C"/>
    <property type="match status" value="1"/>
</dbReference>
<dbReference type="GO" id="GO:0070402">
    <property type="term" value="F:NADPH binding"/>
    <property type="evidence" value="ECO:0007669"/>
    <property type="project" value="InterPro"/>
</dbReference>
<dbReference type="HAMAP" id="MF_00183">
    <property type="entry name" value="DXP_reductoisom"/>
    <property type="match status" value="1"/>
</dbReference>
<feature type="binding site" evidence="9">
    <location>
        <position position="145"/>
    </location>
    <ligand>
        <name>1-deoxy-D-xylulose 5-phosphate</name>
        <dbReference type="ChEBI" id="CHEBI:57792"/>
    </ligand>
</feature>
<comment type="pathway">
    <text evidence="1 9">Isoprenoid biosynthesis; isopentenyl diphosphate biosynthesis via DXP pathway; isopentenyl diphosphate from 1-deoxy-D-xylulose 5-phosphate: step 1/6.</text>
</comment>
<dbReference type="NCBIfam" id="TIGR00243">
    <property type="entry name" value="Dxr"/>
    <property type="match status" value="1"/>
</dbReference>
<dbReference type="InterPro" id="IPR036291">
    <property type="entry name" value="NAD(P)-bd_dom_sf"/>
</dbReference>
<feature type="binding site" evidence="9">
    <location>
        <position position="6"/>
    </location>
    <ligand>
        <name>NADPH</name>
        <dbReference type="ChEBI" id="CHEBI:57783"/>
    </ligand>
</feature>
<dbReference type="PIRSF" id="PIRSF006205">
    <property type="entry name" value="Dxp_reductismrs"/>
    <property type="match status" value="1"/>
</dbReference>
<evidence type="ECO:0000259" key="10">
    <source>
        <dbReference type="Pfam" id="PF02670"/>
    </source>
</evidence>
<feature type="binding site" evidence="9">
    <location>
        <position position="117"/>
    </location>
    <ligand>
        <name>NADPH</name>
        <dbReference type="ChEBI" id="CHEBI:57783"/>
    </ligand>
</feature>
<feature type="binding site" evidence="9">
    <location>
        <position position="219"/>
    </location>
    <ligand>
        <name>Mn(2+)</name>
        <dbReference type="ChEBI" id="CHEBI:29035"/>
    </ligand>
</feature>
<dbReference type="InterPro" id="IPR003821">
    <property type="entry name" value="DXP_reductoisomerase"/>
</dbReference>
<dbReference type="Pfam" id="PF08436">
    <property type="entry name" value="DXP_redisom_C"/>
    <property type="match status" value="1"/>
</dbReference>
<dbReference type="Pfam" id="PF02670">
    <property type="entry name" value="DXP_reductoisom"/>
    <property type="match status" value="1"/>
</dbReference>
<dbReference type="eggNOG" id="COG0743">
    <property type="taxonomic scope" value="Bacteria"/>
</dbReference>
<keyword evidence="3 9" id="KW-0479">Metal-binding</keyword>
<evidence type="ECO:0000256" key="8">
    <source>
        <dbReference type="ARBA" id="ARBA00048543"/>
    </source>
</evidence>
<comment type="catalytic activity">
    <reaction evidence="8">
        <text>2-C-methyl-D-erythritol 4-phosphate + NADP(+) = 1-deoxy-D-xylulose 5-phosphate + NADPH + H(+)</text>
        <dbReference type="Rhea" id="RHEA:13717"/>
        <dbReference type="ChEBI" id="CHEBI:15378"/>
        <dbReference type="ChEBI" id="CHEBI:57783"/>
        <dbReference type="ChEBI" id="CHEBI:57792"/>
        <dbReference type="ChEBI" id="CHEBI:58262"/>
        <dbReference type="ChEBI" id="CHEBI:58349"/>
        <dbReference type="EC" id="1.1.1.267"/>
    </reaction>
    <physiologicalReaction direction="right-to-left" evidence="8">
        <dbReference type="Rhea" id="RHEA:13719"/>
    </physiologicalReaction>
</comment>
<feature type="binding site" evidence="9">
    <location>
        <position position="4"/>
    </location>
    <ligand>
        <name>NADPH</name>
        <dbReference type="ChEBI" id="CHEBI:57783"/>
    </ligand>
</feature>
<feature type="binding site" evidence="9">
    <location>
        <position position="7"/>
    </location>
    <ligand>
        <name>NADPH</name>
        <dbReference type="ChEBI" id="CHEBI:57783"/>
    </ligand>
</feature>
<dbReference type="GO" id="GO:0016853">
    <property type="term" value="F:isomerase activity"/>
    <property type="evidence" value="ECO:0007669"/>
    <property type="project" value="UniProtKB-KW"/>
</dbReference>
<dbReference type="SUPFAM" id="SSF55347">
    <property type="entry name" value="Glyceraldehyde-3-phosphate dehydrogenase-like, C-terminal domain"/>
    <property type="match status" value="1"/>
</dbReference>
<dbReference type="Gene3D" id="3.40.50.720">
    <property type="entry name" value="NAD(P)-binding Rossmann-like Domain"/>
    <property type="match status" value="1"/>
</dbReference>
<comment type="function">
    <text evidence="9">Catalyzes the NADPH-dependent rearrangement and reduction of 1-deoxy-D-xylulose-5-phosphate (DXP) to 2-C-methyl-D-erythritol 4-phosphate (MEP).</text>
</comment>
<reference evidence="14" key="1">
    <citation type="journal article" date="2013" name="BMC Microbiol.">
        <title>Taxonomy and evolution of bacteriochlorophyll a-containing members of the OM60/NOR5 clade of marine gammaproteobacteria: description of Luminiphilus syltensis gen. nov., sp. nov., reclassification of Haliea rubra as Pseudohaliea rubra gen. nov., comb. nov., and emendation of Chromatocurvus halotolerans.</title>
        <authorList>
            <person name="Spring S."/>
            <person name="Riedel T."/>
            <person name="Sproer C."/>
            <person name="Yan S."/>
            <person name="Harder J."/>
            <person name="Fuchs B.M."/>
        </authorList>
    </citation>
    <scope>NUCLEOTIDE SEQUENCE [LARGE SCALE GENOMIC DNA]</scope>
    <source>
        <strain evidence="14">NOR51-B</strain>
    </source>
</reference>
<dbReference type="NCBIfam" id="NF009114">
    <property type="entry name" value="PRK12464.1"/>
    <property type="match status" value="1"/>
</dbReference>
<evidence type="ECO:0000256" key="1">
    <source>
        <dbReference type="ARBA" id="ARBA00005094"/>
    </source>
</evidence>
<feature type="domain" description="DXP reductoisomerase C-terminal" evidence="12">
    <location>
        <begin position="259"/>
        <end position="374"/>
    </location>
</feature>
<dbReference type="Proteomes" id="UP000004699">
    <property type="component" value="Unassembled WGS sequence"/>
</dbReference>
<protein>
    <recommendedName>
        <fullName evidence="9">1-deoxy-D-xylulose 5-phosphate reductoisomerase</fullName>
        <shortName evidence="9">DXP reductoisomerase</shortName>
        <ecNumber evidence="9">1.1.1.267</ecNumber>
    </recommendedName>
    <alternativeName>
        <fullName evidence="9">1-deoxyxylulose-5-phosphate reductoisomerase</fullName>
    </alternativeName>
    <alternativeName>
        <fullName evidence="9">2-C-methyl-D-erythritol 4-phosphate synthase</fullName>
    </alternativeName>
</protein>
<dbReference type="GO" id="GO:0030604">
    <property type="term" value="F:1-deoxy-D-xylulose-5-phosphate reductoisomerase activity"/>
    <property type="evidence" value="ECO:0007669"/>
    <property type="project" value="UniProtKB-UniRule"/>
</dbReference>
<dbReference type="PANTHER" id="PTHR30525:SF0">
    <property type="entry name" value="1-DEOXY-D-XYLULOSE 5-PHOSPHATE REDUCTOISOMERASE, CHLOROPLASTIC"/>
    <property type="match status" value="1"/>
</dbReference>
<accession>B8KY95</accession>
<dbReference type="GO" id="GO:0030145">
    <property type="term" value="F:manganese ion binding"/>
    <property type="evidence" value="ECO:0007669"/>
    <property type="project" value="TreeGrafter"/>
</dbReference>
<feature type="binding site" evidence="9">
    <location>
        <position position="197"/>
    </location>
    <ligand>
        <name>1-deoxy-D-xylulose 5-phosphate</name>
        <dbReference type="ChEBI" id="CHEBI:57792"/>
    </ligand>
</feature>
<dbReference type="InterPro" id="IPR036169">
    <property type="entry name" value="DXPR_C_sf"/>
</dbReference>
<keyword evidence="5 9" id="KW-0560">Oxidoreductase</keyword>
<feature type="binding site" evidence="9">
    <location>
        <position position="215"/>
    </location>
    <ligand>
        <name>1-deoxy-D-xylulose 5-phosphate</name>
        <dbReference type="ChEBI" id="CHEBI:57792"/>
    </ligand>
</feature>
<gene>
    <name evidence="9 13" type="primary">dxr</name>
    <name evidence="13" type="ORF">NOR51B_2933</name>
</gene>
<keyword evidence="14" id="KW-1185">Reference proteome</keyword>
<feature type="binding site" evidence="9">
    <location>
        <position position="143"/>
    </location>
    <ligand>
        <name>Mn(2+)</name>
        <dbReference type="ChEBI" id="CHEBI:29035"/>
    </ligand>
</feature>
<evidence type="ECO:0000259" key="12">
    <source>
        <dbReference type="Pfam" id="PF13288"/>
    </source>
</evidence>
<evidence type="ECO:0000256" key="7">
    <source>
        <dbReference type="ARBA" id="ARBA00023229"/>
    </source>
</evidence>
<evidence type="ECO:0000256" key="6">
    <source>
        <dbReference type="ARBA" id="ARBA00023211"/>
    </source>
</evidence>
<dbReference type="EC" id="1.1.1.267" evidence="9"/>
<dbReference type="AlphaFoldDB" id="B8KY95"/>
<feature type="binding site" evidence="9">
    <location>
        <position position="5"/>
    </location>
    <ligand>
        <name>NADPH</name>
        <dbReference type="ChEBI" id="CHEBI:57783"/>
    </ligand>
</feature>
<feature type="binding site" evidence="9">
    <location>
        <position position="216"/>
    </location>
    <ligand>
        <name>1-deoxy-D-xylulose 5-phosphate</name>
        <dbReference type="ChEBI" id="CHEBI:57792"/>
    </ligand>
</feature>
<keyword evidence="6 9" id="KW-0464">Manganese</keyword>
<evidence type="ECO:0000256" key="2">
    <source>
        <dbReference type="ARBA" id="ARBA00006825"/>
    </source>
</evidence>
<keyword evidence="4 9" id="KW-0521">NADP</keyword>
<feature type="binding site" evidence="9">
    <location>
        <position position="203"/>
    </location>
    <ligand>
        <name>NADPH</name>
        <dbReference type="ChEBI" id="CHEBI:57783"/>
    </ligand>
</feature>